<accession>A0A0L1INZ4</accession>
<feature type="compositionally biased region" description="Low complexity" evidence="1">
    <location>
        <begin position="29"/>
        <end position="69"/>
    </location>
</feature>
<sequence length="82" mass="8822">LTHSYYFFSYFHSHSFLSVLTNSSPQCLKPSKSSPTSPRTSSVRVPSSSADAPSPTSANSSRSARPSAWASLSWVPLVTSLN</sequence>
<dbReference type="GeneID" id="26812346"/>
<protein>
    <submittedName>
        <fullName evidence="2">Uncharacterized protein</fullName>
    </submittedName>
</protein>
<dbReference type="AlphaFoldDB" id="A0A0L1INZ4"/>
<feature type="region of interest" description="Disordered" evidence="1">
    <location>
        <begin position="27"/>
        <end position="69"/>
    </location>
</feature>
<keyword evidence="3" id="KW-1185">Reference proteome</keyword>
<evidence type="ECO:0000313" key="3">
    <source>
        <dbReference type="Proteomes" id="UP000037505"/>
    </source>
</evidence>
<dbReference type="Proteomes" id="UP000037505">
    <property type="component" value="Unassembled WGS sequence"/>
</dbReference>
<evidence type="ECO:0000256" key="1">
    <source>
        <dbReference type="SAM" id="MobiDB-lite"/>
    </source>
</evidence>
<organism evidence="2 3">
    <name type="scientific">Aspergillus nomiae NRRL (strain ATCC 15546 / NRRL 13137 / CBS 260.88 / M93)</name>
    <dbReference type="NCBI Taxonomy" id="1509407"/>
    <lineage>
        <taxon>Eukaryota</taxon>
        <taxon>Fungi</taxon>
        <taxon>Dikarya</taxon>
        <taxon>Ascomycota</taxon>
        <taxon>Pezizomycotina</taxon>
        <taxon>Eurotiomycetes</taxon>
        <taxon>Eurotiomycetidae</taxon>
        <taxon>Eurotiales</taxon>
        <taxon>Aspergillaceae</taxon>
        <taxon>Aspergillus</taxon>
        <taxon>Aspergillus subgen. Circumdati</taxon>
    </lineage>
</organism>
<comment type="caution">
    <text evidence="2">The sequence shown here is derived from an EMBL/GenBank/DDBJ whole genome shotgun (WGS) entry which is preliminary data.</text>
</comment>
<reference evidence="2 3" key="1">
    <citation type="submission" date="2014-06" db="EMBL/GenBank/DDBJ databases">
        <title>The Genome of the Aflatoxigenic Filamentous Fungus Aspergillus nomius.</title>
        <authorList>
            <person name="Moore M.G."/>
            <person name="Shannon B.M."/>
            <person name="Brian M.M."/>
        </authorList>
    </citation>
    <scope>NUCLEOTIDE SEQUENCE [LARGE SCALE GENOMIC DNA]</scope>
    <source>
        <strain evidence="2 3">NRRL 13137</strain>
    </source>
</reference>
<name>A0A0L1INZ4_ASPN3</name>
<gene>
    <name evidence="2" type="ORF">ANOM_010542</name>
</gene>
<feature type="non-terminal residue" evidence="2">
    <location>
        <position position="1"/>
    </location>
</feature>
<dbReference type="EMBL" id="JNOM01000472">
    <property type="protein sequence ID" value="KNG81257.1"/>
    <property type="molecule type" value="Genomic_DNA"/>
</dbReference>
<dbReference type="RefSeq" id="XP_015402180.1">
    <property type="nucleotide sequence ID" value="XM_015555798.1"/>
</dbReference>
<evidence type="ECO:0000313" key="2">
    <source>
        <dbReference type="EMBL" id="KNG81257.1"/>
    </source>
</evidence>
<proteinExistence type="predicted"/>